<keyword evidence="1" id="KW-0732">Signal</keyword>
<gene>
    <name evidence="2" type="ORF">PHO31112_03921</name>
</gene>
<dbReference type="Proteomes" id="UP000343317">
    <property type="component" value="Unassembled WGS sequence"/>
</dbReference>
<evidence type="ECO:0000313" key="3">
    <source>
        <dbReference type="Proteomes" id="UP000343317"/>
    </source>
</evidence>
<accession>A0A5E4XKQ9</accession>
<protein>
    <recommendedName>
        <fullName evidence="4">Halovibrin HvnA</fullName>
    </recommendedName>
</protein>
<keyword evidence="3" id="KW-1185">Reference proteome</keyword>
<evidence type="ECO:0008006" key="4">
    <source>
        <dbReference type="Google" id="ProtNLM"/>
    </source>
</evidence>
<proteinExistence type="predicted"/>
<feature type="chain" id="PRO_5022945332" description="Halovibrin HvnA" evidence="1">
    <location>
        <begin position="24"/>
        <end position="316"/>
    </location>
</feature>
<dbReference type="RefSeq" id="WP_150622137.1">
    <property type="nucleotide sequence ID" value="NZ_CABPSM010000013.1"/>
</dbReference>
<evidence type="ECO:0000256" key="1">
    <source>
        <dbReference type="SAM" id="SignalP"/>
    </source>
</evidence>
<evidence type="ECO:0000313" key="2">
    <source>
        <dbReference type="EMBL" id="VVE36718.1"/>
    </source>
</evidence>
<dbReference type="EMBL" id="CABPSM010000013">
    <property type="protein sequence ID" value="VVE36718.1"/>
    <property type="molecule type" value="Genomic_DNA"/>
</dbReference>
<sequence length="316" mass="34176">MRKILLQLVFVTTSVLSALLANAANAANAAEAASATTPHTARDMWHQYMDTHGDCGSKTAPVFLCTGIIIRETQPGPGYYSWQPSPEDQKTGRISFSYLRTDAKFGGFKSGGSNGFTVFPLLGPYKGPAGKAKLDVLCAFPMDGWTDHRPTDSGCGPTQTFPTQSVLCQAQGIVTAQAWLTHWNAAPAGSNTNLYQCGFDVREGSPYKDTTDAFNQLILAMKLLGDTEFSDHNELVISAWPKTINPAELPIQSFFYVASRSAPGGQALANAQKDQTDYYNVTGGGFIPIVRITPPQTKNDDYDFQFNAADQAVKIP</sequence>
<organism evidence="2 3">
    <name type="scientific">Pandoraea horticolens</name>
    <dbReference type="NCBI Taxonomy" id="2508298"/>
    <lineage>
        <taxon>Bacteria</taxon>
        <taxon>Pseudomonadati</taxon>
        <taxon>Pseudomonadota</taxon>
        <taxon>Betaproteobacteria</taxon>
        <taxon>Burkholderiales</taxon>
        <taxon>Burkholderiaceae</taxon>
        <taxon>Pandoraea</taxon>
    </lineage>
</organism>
<name>A0A5E4XKQ9_9BURK</name>
<dbReference type="AlphaFoldDB" id="A0A5E4XKQ9"/>
<feature type="signal peptide" evidence="1">
    <location>
        <begin position="1"/>
        <end position="23"/>
    </location>
</feature>
<reference evidence="2 3" key="1">
    <citation type="submission" date="2019-08" db="EMBL/GenBank/DDBJ databases">
        <authorList>
            <person name="Peeters C."/>
        </authorList>
    </citation>
    <scope>NUCLEOTIDE SEQUENCE [LARGE SCALE GENOMIC DNA]</scope>
    <source>
        <strain evidence="2 3">LMG 31112</strain>
    </source>
</reference>